<comment type="pathway">
    <text evidence="5">Quinol/quinone metabolism; 1,4-dihydroxy-2-naphthoate biosynthesis; 1,4-dihydroxy-2-naphthoate from chorismate: step 5/7.</text>
</comment>
<accession>A0A084GR04</accession>
<keyword evidence="9" id="KW-1185">Reference proteome</keyword>
<dbReference type="GO" id="GO:0009234">
    <property type="term" value="P:menaquinone biosynthetic process"/>
    <property type="evidence" value="ECO:0007669"/>
    <property type="project" value="UniProtKB-UniRule"/>
</dbReference>
<dbReference type="PROSITE" id="PS00455">
    <property type="entry name" value="AMP_BINDING"/>
    <property type="match status" value="1"/>
</dbReference>
<organism evidence="8 9">
    <name type="scientific">Metabacillus indicus</name>
    <name type="common">Bacillus indicus</name>
    <dbReference type="NCBI Taxonomy" id="246786"/>
    <lineage>
        <taxon>Bacteria</taxon>
        <taxon>Bacillati</taxon>
        <taxon>Bacillota</taxon>
        <taxon>Bacilli</taxon>
        <taxon>Bacillales</taxon>
        <taxon>Bacillaceae</taxon>
        <taxon>Metabacillus</taxon>
    </lineage>
</organism>
<dbReference type="OrthoDB" id="9762242at2"/>
<dbReference type="GO" id="GO:0005524">
    <property type="term" value="F:ATP binding"/>
    <property type="evidence" value="ECO:0007669"/>
    <property type="project" value="UniProtKB-KW"/>
</dbReference>
<dbReference type="Gene3D" id="3.30.300.30">
    <property type="match status" value="1"/>
</dbReference>
<comment type="similarity">
    <text evidence="5">Belongs to the ATP-dependent AMP-binding enzyme family. MenE subfamily.</text>
</comment>
<proteinExistence type="inferred from homology"/>
<feature type="domain" description="AMP-binding enzyme C-terminal" evidence="7">
    <location>
        <begin position="394"/>
        <end position="467"/>
    </location>
</feature>
<name>A0A084GR04_METID</name>
<dbReference type="HAMAP" id="MF_00731">
    <property type="entry name" value="MenE"/>
    <property type="match status" value="1"/>
</dbReference>
<evidence type="ECO:0000256" key="3">
    <source>
        <dbReference type="ARBA" id="ARBA00022741"/>
    </source>
</evidence>
<dbReference type="EC" id="6.2.1.26" evidence="5"/>
<feature type="domain" description="AMP-dependent synthetase/ligase" evidence="6">
    <location>
        <begin position="12"/>
        <end position="348"/>
    </location>
</feature>
<gene>
    <name evidence="5" type="primary">menE</name>
    <name evidence="8" type="ORF">GS18_0214560</name>
</gene>
<reference evidence="8 9" key="1">
    <citation type="journal article" date="2005" name="Int. J. Syst. Evol. Microbiol.">
        <title>Bacillus cibi sp. nov., isolated from jeotgal, a traditional Korean fermented seafood.</title>
        <authorList>
            <person name="Yoon J.H."/>
            <person name="Lee C.H."/>
            <person name="Oh T.K."/>
        </authorList>
    </citation>
    <scope>NUCLEOTIDE SEQUENCE [LARGE SCALE GENOMIC DNA]</scope>
    <source>
        <strain evidence="8 9">DSM 16189</strain>
    </source>
</reference>
<dbReference type="Gene3D" id="3.40.50.12780">
    <property type="entry name" value="N-terminal domain of ligase-like"/>
    <property type="match status" value="1"/>
</dbReference>
<dbReference type="CDD" id="cd05912">
    <property type="entry name" value="OSB_CoA_lg"/>
    <property type="match status" value="1"/>
</dbReference>
<comment type="caution">
    <text evidence="8">The sequence shown here is derived from an EMBL/GenBank/DDBJ whole genome shotgun (WGS) entry which is preliminary data.</text>
</comment>
<evidence type="ECO:0000313" key="8">
    <source>
        <dbReference type="EMBL" id="KEZ49766.1"/>
    </source>
</evidence>
<dbReference type="AlphaFoldDB" id="A0A084GR04"/>
<dbReference type="InterPro" id="IPR042099">
    <property type="entry name" value="ANL_N_sf"/>
</dbReference>
<dbReference type="EMBL" id="JNVC02000008">
    <property type="protein sequence ID" value="KEZ49766.1"/>
    <property type="molecule type" value="Genomic_DNA"/>
</dbReference>
<evidence type="ECO:0000256" key="2">
    <source>
        <dbReference type="ARBA" id="ARBA00022598"/>
    </source>
</evidence>
<keyword evidence="1 5" id="KW-0474">Menaquinone biosynthesis</keyword>
<protein>
    <recommendedName>
        <fullName evidence="5">2-succinylbenzoate--CoA ligase</fullName>
        <ecNumber evidence="5">6.2.1.26</ecNumber>
    </recommendedName>
    <alternativeName>
        <fullName evidence="5">o-succinylbenzoyl-CoA synthetase</fullName>
        <shortName evidence="5">OSB-CoA synthetase</shortName>
    </alternativeName>
</protein>
<dbReference type="STRING" id="246786.GS18_0214560"/>
<comment type="pathway">
    <text evidence="5">Quinol/quinone metabolism; menaquinone biosynthesis.</text>
</comment>
<dbReference type="SUPFAM" id="SSF56801">
    <property type="entry name" value="Acetyl-CoA synthetase-like"/>
    <property type="match status" value="1"/>
</dbReference>
<sequence>MTMMPNWLMQRAFLTPERIAVAAEEETVTFHELHIRTLRKAAAMQGEGMGKGSRCAVLMKNSLDMAVTIHALAYIGAQAILLNTRLTAAELDYQLRDSEAEYLLYHHALEHQWEKPSWISIDSRNLESLTETEMFEKTFHLDETATIMYTSGTTGKPKGVMQTFGNHYWSASGSSLNLGLHHDDRWLCAVPLFHISGLSILMRGIIYGMTVVLHETFQPEKANKAIMEEGVTIASVVQAMLTRMLEDLGDAKFPDSLRVMLLGGGPAPMPLLKECKEKSIPVYQTYGMTETSSQIVTLSPEYSFSKLGSAGKPLFPCRIKIMNSGAECPPMAEGEIYVQGPNVTKGYWKRESTFHDGFLPTGDIGYLDEDGFLFVLDRRSDLIVSGGENVYPAEIEAVLLSHPSVLEAGAAGADDPKWGQVPVAYVVLKEHVSEAELLSYCRERLAKYKLPSRIYFRDSLPRNASSKLMRRMLADGGRHD</sequence>
<dbReference type="NCBIfam" id="NF002966">
    <property type="entry name" value="PRK03640.1"/>
    <property type="match status" value="1"/>
</dbReference>
<dbReference type="Proteomes" id="UP000028549">
    <property type="component" value="Unassembled WGS sequence"/>
</dbReference>
<evidence type="ECO:0000256" key="5">
    <source>
        <dbReference type="HAMAP-Rule" id="MF_00731"/>
    </source>
</evidence>
<dbReference type="InterPro" id="IPR010192">
    <property type="entry name" value="MenE"/>
</dbReference>
<dbReference type="UniPathway" id="UPA00079"/>
<evidence type="ECO:0000259" key="7">
    <source>
        <dbReference type="Pfam" id="PF13193"/>
    </source>
</evidence>
<keyword evidence="2 5" id="KW-0436">Ligase</keyword>
<dbReference type="RefSeq" id="WP_029566206.1">
    <property type="nucleotide sequence ID" value="NZ_JNVC02000008.1"/>
</dbReference>
<evidence type="ECO:0000256" key="1">
    <source>
        <dbReference type="ARBA" id="ARBA00022428"/>
    </source>
</evidence>
<dbReference type="UniPathway" id="UPA01057">
    <property type="reaction ID" value="UER00166"/>
</dbReference>
<dbReference type="PANTHER" id="PTHR43767:SF1">
    <property type="entry name" value="NONRIBOSOMAL PEPTIDE SYNTHASE PES1 (EUROFUNG)-RELATED"/>
    <property type="match status" value="1"/>
</dbReference>
<evidence type="ECO:0000313" key="9">
    <source>
        <dbReference type="Proteomes" id="UP000028549"/>
    </source>
</evidence>
<dbReference type="GO" id="GO:0008756">
    <property type="term" value="F:o-succinylbenzoate-CoA ligase activity"/>
    <property type="evidence" value="ECO:0007669"/>
    <property type="project" value="UniProtKB-UniRule"/>
</dbReference>
<dbReference type="Pfam" id="PF13193">
    <property type="entry name" value="AMP-binding_C"/>
    <property type="match status" value="1"/>
</dbReference>
<dbReference type="PANTHER" id="PTHR43767">
    <property type="entry name" value="LONG-CHAIN-FATTY-ACID--COA LIGASE"/>
    <property type="match status" value="1"/>
</dbReference>
<dbReference type="InterPro" id="IPR050237">
    <property type="entry name" value="ATP-dep_AMP-bd_enzyme"/>
</dbReference>
<evidence type="ECO:0000256" key="4">
    <source>
        <dbReference type="ARBA" id="ARBA00022840"/>
    </source>
</evidence>
<keyword evidence="3 5" id="KW-0547">Nucleotide-binding</keyword>
<dbReference type="InterPro" id="IPR025110">
    <property type="entry name" value="AMP-bd_C"/>
</dbReference>
<keyword evidence="4 5" id="KW-0067">ATP-binding</keyword>
<comment type="catalytic activity">
    <reaction evidence="5">
        <text>2-succinylbenzoate + ATP + CoA = 2-succinylbenzoyl-CoA + AMP + diphosphate</text>
        <dbReference type="Rhea" id="RHEA:17009"/>
        <dbReference type="ChEBI" id="CHEBI:18325"/>
        <dbReference type="ChEBI" id="CHEBI:30616"/>
        <dbReference type="ChEBI" id="CHEBI:33019"/>
        <dbReference type="ChEBI" id="CHEBI:57287"/>
        <dbReference type="ChEBI" id="CHEBI:57364"/>
        <dbReference type="ChEBI" id="CHEBI:456215"/>
        <dbReference type="EC" id="6.2.1.26"/>
    </reaction>
</comment>
<evidence type="ECO:0000259" key="6">
    <source>
        <dbReference type="Pfam" id="PF00501"/>
    </source>
</evidence>
<dbReference type="InterPro" id="IPR020845">
    <property type="entry name" value="AMP-binding_CS"/>
</dbReference>
<dbReference type="NCBIfam" id="TIGR01923">
    <property type="entry name" value="menE"/>
    <property type="match status" value="1"/>
</dbReference>
<dbReference type="InterPro" id="IPR045851">
    <property type="entry name" value="AMP-bd_C_sf"/>
</dbReference>
<dbReference type="Pfam" id="PF00501">
    <property type="entry name" value="AMP-binding"/>
    <property type="match status" value="1"/>
</dbReference>
<dbReference type="InterPro" id="IPR000873">
    <property type="entry name" value="AMP-dep_synth/lig_dom"/>
</dbReference>
<comment type="function">
    <text evidence="5">Converts 2-succinylbenzoate (OSB) to 2-succinylbenzoyl-CoA (OSB-CoA).</text>
</comment>